<dbReference type="Proteomes" id="UP000294498">
    <property type="component" value="Unassembled WGS sequence"/>
</dbReference>
<feature type="signal peptide" evidence="7">
    <location>
        <begin position="1"/>
        <end position="20"/>
    </location>
</feature>
<evidence type="ECO:0000256" key="4">
    <source>
        <dbReference type="ARBA" id="ARBA00023110"/>
    </source>
</evidence>
<gene>
    <name evidence="9" type="ORF">EDB95_0563</name>
</gene>
<sequence length="638" mass="72469">MKKITSFFLMACGIQGAVNAQTLFSYGPYKVDKQEFLWAYRKNNTQAAGKSVDAYLNLYIDYKLKVRAAEDARLDSAADFQRDQRGFTRELSDQTMHRLEGIGRLSQEALERGQTDVEIAQIFIGFTRPGDSTEAYTRIREARDQLAKGVPFATVASTYGSSPLLKTTGGYTGYITAFSLPYAAENIVYGLKDGAWSGIYRSRSGYHIFKRLGQRPNPGSIRVAQILIALPPKATQADKDKALSIANHVYDSLKKGGNFDSLVRRYSDDKMTYYNYGLLPDFTTGDFDPAFEKAAFALAQNGDVSAPIETAYGYHIIKKIGLQPALRDSLDNQRWYTLQQKVFYSDRMDAAKAAFAESSLPMIRYRDLRPDTAWLFRTTDTLLKTRGGEEYIKKVRQIPLFSFENKTYTSTDWFRYLLYKRTGDGKDPFVRYPDILRTFLHTSALEYVQANLDHLYPEYHYQVREFADGTLLFSITQQDVWNRAEDDTAALRSWFWQHKDQFHLRPSADALFFSAADSSSLSRFRAQLLQAPSRWRETLGAYPSIAADSARVELQALSIDSAGAQAGLVTTPALQPDNHYHVYALLKVYPPVPATGFEEVKGLVLNDYQNYLERKWIAGLRRKYPVTVNQSVLAQIKR</sequence>
<feature type="domain" description="PpiC" evidence="8">
    <location>
        <begin position="114"/>
        <end position="213"/>
    </location>
</feature>
<evidence type="ECO:0000259" key="8">
    <source>
        <dbReference type="PROSITE" id="PS50198"/>
    </source>
</evidence>
<dbReference type="OrthoDB" id="14196at2"/>
<dbReference type="GO" id="GO:0003755">
    <property type="term" value="F:peptidyl-prolyl cis-trans isomerase activity"/>
    <property type="evidence" value="ECO:0007669"/>
    <property type="project" value="UniProtKB-KW"/>
</dbReference>
<keyword evidence="10" id="KW-1185">Reference proteome</keyword>
<evidence type="ECO:0000256" key="5">
    <source>
        <dbReference type="ARBA" id="ARBA00023235"/>
    </source>
</evidence>
<dbReference type="InterPro" id="IPR046357">
    <property type="entry name" value="PPIase_dom_sf"/>
</dbReference>
<feature type="domain" description="PpiC" evidence="8">
    <location>
        <begin position="218"/>
        <end position="321"/>
    </location>
</feature>
<dbReference type="Gene3D" id="3.10.50.40">
    <property type="match status" value="2"/>
</dbReference>
<evidence type="ECO:0000256" key="1">
    <source>
        <dbReference type="ARBA" id="ARBA00000971"/>
    </source>
</evidence>
<reference evidence="9 10" key="1">
    <citation type="submission" date="2019-03" db="EMBL/GenBank/DDBJ databases">
        <title>Genomic Encyclopedia of Type Strains, Phase IV (KMG-IV): sequencing the most valuable type-strain genomes for metagenomic binning, comparative biology and taxonomic classification.</title>
        <authorList>
            <person name="Goeker M."/>
        </authorList>
    </citation>
    <scope>NUCLEOTIDE SEQUENCE [LARGE SCALE GENOMIC DNA]</scope>
    <source>
        <strain evidence="9 10">DSM 100059</strain>
    </source>
</reference>
<evidence type="ECO:0000313" key="9">
    <source>
        <dbReference type="EMBL" id="TDW99553.1"/>
    </source>
</evidence>
<organism evidence="9 10">
    <name type="scientific">Dinghuibacter silviterrae</name>
    <dbReference type="NCBI Taxonomy" id="1539049"/>
    <lineage>
        <taxon>Bacteria</taxon>
        <taxon>Pseudomonadati</taxon>
        <taxon>Bacteroidota</taxon>
        <taxon>Chitinophagia</taxon>
        <taxon>Chitinophagales</taxon>
        <taxon>Chitinophagaceae</taxon>
        <taxon>Dinghuibacter</taxon>
    </lineage>
</organism>
<proteinExistence type="predicted"/>
<comment type="catalytic activity">
    <reaction evidence="1">
        <text>[protein]-peptidylproline (omega=180) = [protein]-peptidylproline (omega=0)</text>
        <dbReference type="Rhea" id="RHEA:16237"/>
        <dbReference type="Rhea" id="RHEA-COMP:10747"/>
        <dbReference type="Rhea" id="RHEA-COMP:10748"/>
        <dbReference type="ChEBI" id="CHEBI:83833"/>
        <dbReference type="ChEBI" id="CHEBI:83834"/>
        <dbReference type="EC" id="5.2.1.8"/>
    </reaction>
</comment>
<dbReference type="PROSITE" id="PS50198">
    <property type="entry name" value="PPIC_PPIASE_2"/>
    <property type="match status" value="2"/>
</dbReference>
<keyword evidence="3 7" id="KW-0732">Signal</keyword>
<dbReference type="InterPro" id="IPR000297">
    <property type="entry name" value="PPIase_PpiC"/>
</dbReference>
<keyword evidence="5 6" id="KW-0413">Isomerase</keyword>
<dbReference type="InterPro" id="IPR050245">
    <property type="entry name" value="PrsA_foldase"/>
</dbReference>
<dbReference type="EMBL" id="SODV01000001">
    <property type="protein sequence ID" value="TDW99553.1"/>
    <property type="molecule type" value="Genomic_DNA"/>
</dbReference>
<dbReference type="AlphaFoldDB" id="A0A4R8DNG8"/>
<dbReference type="EC" id="5.2.1.8" evidence="2"/>
<feature type="chain" id="PRO_5020234855" description="peptidylprolyl isomerase" evidence="7">
    <location>
        <begin position="21"/>
        <end position="638"/>
    </location>
</feature>
<name>A0A4R8DNG8_9BACT</name>
<protein>
    <recommendedName>
        <fullName evidence="2">peptidylprolyl isomerase</fullName>
        <ecNumber evidence="2">5.2.1.8</ecNumber>
    </recommendedName>
</protein>
<dbReference type="PANTHER" id="PTHR47245">
    <property type="entry name" value="PEPTIDYLPROLYL ISOMERASE"/>
    <property type="match status" value="1"/>
</dbReference>
<evidence type="ECO:0000256" key="6">
    <source>
        <dbReference type="PROSITE-ProRule" id="PRU00278"/>
    </source>
</evidence>
<dbReference type="RefSeq" id="WP_133990347.1">
    <property type="nucleotide sequence ID" value="NZ_SODV01000001.1"/>
</dbReference>
<dbReference type="PANTHER" id="PTHR47245:SF1">
    <property type="entry name" value="FOLDASE PROTEIN PRSA"/>
    <property type="match status" value="1"/>
</dbReference>
<keyword evidence="4 6" id="KW-0697">Rotamase</keyword>
<evidence type="ECO:0000256" key="2">
    <source>
        <dbReference type="ARBA" id="ARBA00013194"/>
    </source>
</evidence>
<accession>A0A4R8DNG8</accession>
<comment type="caution">
    <text evidence="9">The sequence shown here is derived from an EMBL/GenBank/DDBJ whole genome shotgun (WGS) entry which is preliminary data.</text>
</comment>
<dbReference type="Pfam" id="PF00639">
    <property type="entry name" value="Rotamase"/>
    <property type="match status" value="2"/>
</dbReference>
<evidence type="ECO:0000256" key="3">
    <source>
        <dbReference type="ARBA" id="ARBA00022729"/>
    </source>
</evidence>
<dbReference type="SUPFAM" id="SSF54534">
    <property type="entry name" value="FKBP-like"/>
    <property type="match status" value="2"/>
</dbReference>
<evidence type="ECO:0000313" key="10">
    <source>
        <dbReference type="Proteomes" id="UP000294498"/>
    </source>
</evidence>
<evidence type="ECO:0000256" key="7">
    <source>
        <dbReference type="SAM" id="SignalP"/>
    </source>
</evidence>